<keyword evidence="2" id="KW-0812">Transmembrane</keyword>
<dbReference type="PANTHER" id="PTHR45648:SF22">
    <property type="entry name" value="GDSL LIPASE_ACYLHYDROLASE FAMILY PROTEIN (AFU_ORTHOLOGUE AFUA_4G14700)"/>
    <property type="match status" value="1"/>
</dbReference>
<gene>
    <name evidence="4" type="ORF">BB561_005779</name>
</gene>
<dbReference type="EMBL" id="MBFR01000372">
    <property type="protein sequence ID" value="PVU88562.1"/>
    <property type="molecule type" value="Genomic_DNA"/>
</dbReference>
<keyword evidence="2" id="KW-0472">Membrane</keyword>
<keyword evidence="5" id="KW-1185">Reference proteome</keyword>
<reference evidence="4 5" key="1">
    <citation type="journal article" date="2018" name="MBio">
        <title>Comparative Genomics Reveals the Core Gene Toolbox for the Fungus-Insect Symbiosis.</title>
        <authorList>
            <person name="Wang Y."/>
            <person name="Stata M."/>
            <person name="Wang W."/>
            <person name="Stajich J.E."/>
            <person name="White M.M."/>
            <person name="Moncalvo J.M."/>
        </authorList>
    </citation>
    <scope>NUCLEOTIDE SEQUENCE [LARGE SCALE GENOMIC DNA]</scope>
    <source>
        <strain evidence="4 5">SWE-8-4</strain>
    </source>
</reference>
<dbReference type="InterPro" id="IPR036514">
    <property type="entry name" value="SGNH_hydro_sf"/>
</dbReference>
<feature type="signal peptide" evidence="3">
    <location>
        <begin position="1"/>
        <end position="18"/>
    </location>
</feature>
<evidence type="ECO:0000256" key="3">
    <source>
        <dbReference type="SAM" id="SignalP"/>
    </source>
</evidence>
<dbReference type="Gene3D" id="3.40.50.1110">
    <property type="entry name" value="SGNH hydrolase"/>
    <property type="match status" value="1"/>
</dbReference>
<keyword evidence="2" id="KW-1133">Transmembrane helix</keyword>
<name>A0A2T9Y8C2_9FUNG</name>
<evidence type="ECO:0000256" key="1">
    <source>
        <dbReference type="ARBA" id="ARBA00022801"/>
    </source>
</evidence>
<accession>A0A2T9Y8C2</accession>
<evidence type="ECO:0008006" key="6">
    <source>
        <dbReference type="Google" id="ProtNLM"/>
    </source>
</evidence>
<dbReference type="InterPro" id="IPR051058">
    <property type="entry name" value="GDSL_Est/Lipase"/>
</dbReference>
<dbReference type="AlphaFoldDB" id="A0A2T9Y8C2"/>
<evidence type="ECO:0000313" key="4">
    <source>
        <dbReference type="EMBL" id="PVU88562.1"/>
    </source>
</evidence>
<dbReference type="PANTHER" id="PTHR45648">
    <property type="entry name" value="GDSL LIPASE/ACYLHYDROLASE FAMILY PROTEIN (AFU_ORTHOLOGUE AFUA_4G14700)"/>
    <property type="match status" value="1"/>
</dbReference>
<keyword evidence="3" id="KW-0732">Signal</keyword>
<dbReference type="Pfam" id="PF00657">
    <property type="entry name" value="Lipase_GDSL"/>
    <property type="match status" value="1"/>
</dbReference>
<feature type="chain" id="PRO_5015744322" description="SGNH hydrolase-type esterase domain-containing protein" evidence="3">
    <location>
        <begin position="19"/>
        <end position="397"/>
    </location>
</feature>
<comment type="caution">
    <text evidence="4">The sequence shown here is derived from an EMBL/GenBank/DDBJ whole genome shotgun (WGS) entry which is preliminary data.</text>
</comment>
<organism evidence="4 5">
    <name type="scientific">Smittium simulii</name>
    <dbReference type="NCBI Taxonomy" id="133385"/>
    <lineage>
        <taxon>Eukaryota</taxon>
        <taxon>Fungi</taxon>
        <taxon>Fungi incertae sedis</taxon>
        <taxon>Zoopagomycota</taxon>
        <taxon>Kickxellomycotina</taxon>
        <taxon>Harpellomycetes</taxon>
        <taxon>Harpellales</taxon>
        <taxon>Legeriomycetaceae</taxon>
        <taxon>Smittium</taxon>
    </lineage>
</organism>
<dbReference type="CDD" id="cd01846">
    <property type="entry name" value="fatty_acyltransferase_like"/>
    <property type="match status" value="1"/>
</dbReference>
<evidence type="ECO:0000256" key="2">
    <source>
        <dbReference type="SAM" id="Phobius"/>
    </source>
</evidence>
<dbReference type="STRING" id="133385.A0A2T9Y8C2"/>
<sequence length="397" mass="44564">MMLLRTVPIIQFFAAVLGGGSERHLIVFGDSLSDANNGDQTNEPVPVWKGRYSDGPVWCEYLAYFKNYTLLNYAIGGATTNNTSVYQFTNQTAPVPSVLDQISTFNDTFGHKFKADSISKDLVVVEIGANDMYYALDPLVDNDIDMVAYSSSIFDNIIEAVSKVSALGYKNIIVTTVHDIKDAPYVLEYNSSIRELVSYHTNEINKKLLSMISTSKSAINGLKLVDLDGFCKLVLGDVGLALNIKVFDKECHVISNNRLVSSCKNSNEYAFIDLCHPNTKIHSFLGSAFAETLGNSSFNLELDSAISLIIKYNLLNATSLHNFIYYPNSRETGIIKIKSFSIKEATKNAQTIIDAHNNQYFGLDQTKQYKYLNFFHLALYFVCYLMFEYLVNWYITL</sequence>
<dbReference type="SUPFAM" id="SSF52266">
    <property type="entry name" value="SGNH hydrolase"/>
    <property type="match status" value="1"/>
</dbReference>
<proteinExistence type="predicted"/>
<protein>
    <recommendedName>
        <fullName evidence="6">SGNH hydrolase-type esterase domain-containing protein</fullName>
    </recommendedName>
</protein>
<dbReference type="OrthoDB" id="1600564at2759"/>
<keyword evidence="1" id="KW-0378">Hydrolase</keyword>
<feature type="transmembrane region" description="Helical" evidence="2">
    <location>
        <begin position="374"/>
        <end position="395"/>
    </location>
</feature>
<evidence type="ECO:0000313" key="5">
    <source>
        <dbReference type="Proteomes" id="UP000245383"/>
    </source>
</evidence>
<dbReference type="GO" id="GO:0016788">
    <property type="term" value="F:hydrolase activity, acting on ester bonds"/>
    <property type="evidence" value="ECO:0007669"/>
    <property type="project" value="InterPro"/>
</dbReference>
<dbReference type="Proteomes" id="UP000245383">
    <property type="component" value="Unassembled WGS sequence"/>
</dbReference>
<dbReference type="InterPro" id="IPR001087">
    <property type="entry name" value="GDSL"/>
</dbReference>